<dbReference type="GO" id="GO:0016020">
    <property type="term" value="C:membrane"/>
    <property type="evidence" value="ECO:0007669"/>
    <property type="project" value="UniProtKB-SubCell"/>
</dbReference>
<evidence type="ECO:0000256" key="8">
    <source>
        <dbReference type="SAM" id="Phobius"/>
    </source>
</evidence>
<feature type="transmembrane region" description="Helical" evidence="8">
    <location>
        <begin position="412"/>
        <end position="436"/>
    </location>
</feature>
<evidence type="ECO:0000256" key="3">
    <source>
        <dbReference type="ARBA" id="ARBA00022692"/>
    </source>
</evidence>
<evidence type="ECO:0000256" key="7">
    <source>
        <dbReference type="SAM" id="MobiDB-lite"/>
    </source>
</evidence>
<proteinExistence type="predicted"/>
<feature type="transmembrane region" description="Helical" evidence="8">
    <location>
        <begin position="133"/>
        <end position="155"/>
    </location>
</feature>
<evidence type="ECO:0000256" key="2">
    <source>
        <dbReference type="ARBA" id="ARBA00022448"/>
    </source>
</evidence>
<gene>
    <name evidence="10" type="ORF">HPP92_004004</name>
</gene>
<keyword evidence="5 8" id="KW-1133">Transmembrane helix</keyword>
<dbReference type="PANTHER" id="PTHR48017">
    <property type="entry name" value="OS05G0424000 PROTEIN-RELATED"/>
    <property type="match status" value="1"/>
</dbReference>
<evidence type="ECO:0000256" key="6">
    <source>
        <dbReference type="ARBA" id="ARBA00023136"/>
    </source>
</evidence>
<dbReference type="EMBL" id="JADCNM010000001">
    <property type="protein sequence ID" value="KAG0503932.1"/>
    <property type="molecule type" value="Genomic_DNA"/>
</dbReference>
<evidence type="ECO:0000313" key="10">
    <source>
        <dbReference type="EMBL" id="KAG0503932.1"/>
    </source>
</evidence>
<keyword evidence="6 8" id="KW-0472">Membrane</keyword>
<evidence type="ECO:0000313" key="11">
    <source>
        <dbReference type="Proteomes" id="UP000639772"/>
    </source>
</evidence>
<dbReference type="Pfam" id="PF01490">
    <property type="entry name" value="Aa_trans"/>
    <property type="match status" value="1"/>
</dbReference>
<feature type="transmembrane region" description="Helical" evidence="8">
    <location>
        <begin position="500"/>
        <end position="520"/>
    </location>
</feature>
<dbReference type="OrthoDB" id="668316at2759"/>
<evidence type="ECO:0000256" key="4">
    <source>
        <dbReference type="ARBA" id="ARBA00022970"/>
    </source>
</evidence>
<sequence length="524" mass="59610">MAAEKIETVVAGSYVEMEMENEEISKGPKDMFSKYLWHGGSVYDAWFSCASNQVAQVLLTLPYSFSQLGMASGIIFQLFYGLMGSWTAYLISVLYVEYRTRKEREKVDFRNHVIQWFEVLDGLLGKHWRNIGLFFNCTFLLFGSVIQLIACASNIYYINDKLDKRTWTYIFGACCATTVFIPSFHNYRVWSFLGLAMTTYTAWYLAIASLLHGQVEGVQHAGPSQDGPLLHRSNQHTLHLRRPRGHRGDNGRDVEAAEIQACLPRGNHLCPYSNFAVCLGGLLGLRRHAAGPLQRTLPSPKNQIPGHRRRSHAHPSVHHLRICMHAVVLRVGEADRRARNRELDEEGTGQGGCGDPNLVPCHRVPLLRAHQLHGWIFARQLHRLHNSFPCSHGYLRSCFSQREFCREAAVDAWWMGGDVLGQLLCGCVGVGGWLWIGRMGERAQLRPPSQNFWALHQVLPMPTQTLRVGEGNQEDKNGLNMVCCVKYIYFSYASCLLRRVFFFILFFCFAIEIIVTYWLICSSI</sequence>
<dbReference type="GO" id="GO:0006865">
    <property type="term" value="P:amino acid transport"/>
    <property type="evidence" value="ECO:0007669"/>
    <property type="project" value="UniProtKB-KW"/>
</dbReference>
<feature type="region of interest" description="Disordered" evidence="7">
    <location>
        <begin position="293"/>
        <end position="312"/>
    </location>
</feature>
<keyword evidence="4" id="KW-0029">Amino-acid transport</keyword>
<protein>
    <recommendedName>
        <fullName evidence="9">Amino acid transporter transmembrane domain-containing protein</fullName>
    </recommendedName>
</protein>
<evidence type="ECO:0000256" key="1">
    <source>
        <dbReference type="ARBA" id="ARBA00004370"/>
    </source>
</evidence>
<comment type="subcellular location">
    <subcellularLocation>
        <location evidence="1">Membrane</location>
    </subcellularLocation>
</comment>
<feature type="domain" description="Amino acid transporter transmembrane" evidence="9">
    <location>
        <begin position="38"/>
        <end position="223"/>
    </location>
</feature>
<keyword evidence="2" id="KW-0813">Transport</keyword>
<feature type="transmembrane region" description="Helical" evidence="8">
    <location>
        <begin position="192"/>
        <end position="211"/>
    </location>
</feature>
<comment type="caution">
    <text evidence="10">The sequence shown here is derived from an EMBL/GenBank/DDBJ whole genome shotgun (WGS) entry which is preliminary data.</text>
</comment>
<dbReference type="Proteomes" id="UP000639772">
    <property type="component" value="Chromosome 1"/>
</dbReference>
<feature type="transmembrane region" description="Helical" evidence="8">
    <location>
        <begin position="74"/>
        <end position="96"/>
    </location>
</feature>
<keyword evidence="3 8" id="KW-0812">Transmembrane</keyword>
<name>A0A835VM07_VANPL</name>
<evidence type="ECO:0000259" key="9">
    <source>
        <dbReference type="Pfam" id="PF01490"/>
    </source>
</evidence>
<feature type="transmembrane region" description="Helical" evidence="8">
    <location>
        <begin position="167"/>
        <end position="185"/>
    </location>
</feature>
<evidence type="ECO:0000256" key="5">
    <source>
        <dbReference type="ARBA" id="ARBA00022989"/>
    </source>
</evidence>
<organism evidence="10 11">
    <name type="scientific">Vanilla planifolia</name>
    <name type="common">Vanilla</name>
    <dbReference type="NCBI Taxonomy" id="51239"/>
    <lineage>
        <taxon>Eukaryota</taxon>
        <taxon>Viridiplantae</taxon>
        <taxon>Streptophyta</taxon>
        <taxon>Embryophyta</taxon>
        <taxon>Tracheophyta</taxon>
        <taxon>Spermatophyta</taxon>
        <taxon>Magnoliopsida</taxon>
        <taxon>Liliopsida</taxon>
        <taxon>Asparagales</taxon>
        <taxon>Orchidaceae</taxon>
        <taxon>Vanilloideae</taxon>
        <taxon>Vanilleae</taxon>
        <taxon>Vanilla</taxon>
    </lineage>
</organism>
<dbReference type="InterPro" id="IPR013057">
    <property type="entry name" value="AA_transpt_TM"/>
</dbReference>
<reference evidence="10 11" key="1">
    <citation type="journal article" date="2020" name="Nat. Food">
        <title>A phased Vanilla planifolia genome enables genetic improvement of flavour and production.</title>
        <authorList>
            <person name="Hasing T."/>
            <person name="Tang H."/>
            <person name="Brym M."/>
            <person name="Khazi F."/>
            <person name="Huang T."/>
            <person name="Chambers A.H."/>
        </authorList>
    </citation>
    <scope>NUCLEOTIDE SEQUENCE [LARGE SCALE GENOMIC DNA]</scope>
    <source>
        <tissue evidence="10">Leaf</tissue>
    </source>
</reference>
<accession>A0A835VM07</accession>
<dbReference type="AlphaFoldDB" id="A0A835VM07"/>